<evidence type="ECO:0000313" key="2">
    <source>
        <dbReference type="Proteomes" id="UP000198891"/>
    </source>
</evidence>
<organism evidence="1 2">
    <name type="scientific">Herbiconiux ginsengi</name>
    <dbReference type="NCBI Taxonomy" id="381665"/>
    <lineage>
        <taxon>Bacteria</taxon>
        <taxon>Bacillati</taxon>
        <taxon>Actinomycetota</taxon>
        <taxon>Actinomycetes</taxon>
        <taxon>Micrococcales</taxon>
        <taxon>Microbacteriaceae</taxon>
        <taxon>Herbiconiux</taxon>
    </lineage>
</organism>
<dbReference type="InterPro" id="IPR008183">
    <property type="entry name" value="Aldose_1/G6P_1-epimerase"/>
</dbReference>
<dbReference type="InterPro" id="IPR011013">
    <property type="entry name" value="Gal_mutarotase_sf_dom"/>
</dbReference>
<keyword evidence="2" id="KW-1185">Reference proteome</keyword>
<dbReference type="GO" id="GO:0030246">
    <property type="term" value="F:carbohydrate binding"/>
    <property type="evidence" value="ECO:0007669"/>
    <property type="project" value="InterPro"/>
</dbReference>
<dbReference type="GO" id="GO:0004034">
    <property type="term" value="F:aldose 1-epimerase activity"/>
    <property type="evidence" value="ECO:0007669"/>
    <property type="project" value="TreeGrafter"/>
</dbReference>
<proteinExistence type="predicted"/>
<dbReference type="GO" id="GO:0033499">
    <property type="term" value="P:galactose catabolic process via UDP-galactose, Leloir pathway"/>
    <property type="evidence" value="ECO:0007669"/>
    <property type="project" value="TreeGrafter"/>
</dbReference>
<dbReference type="InterPro" id="IPR014718">
    <property type="entry name" value="GH-type_carb-bd"/>
</dbReference>
<dbReference type="STRING" id="381665.SAMN05216554_0899"/>
<dbReference type="InterPro" id="IPR037480">
    <property type="entry name" value="YihR-like"/>
</dbReference>
<evidence type="ECO:0000313" key="1">
    <source>
        <dbReference type="EMBL" id="SDY61453.1"/>
    </source>
</evidence>
<name>A0A1H3LAI9_9MICO</name>
<dbReference type="GO" id="GO:0006006">
    <property type="term" value="P:glucose metabolic process"/>
    <property type="evidence" value="ECO:0007669"/>
    <property type="project" value="TreeGrafter"/>
</dbReference>
<protein>
    <submittedName>
        <fullName evidence="1">Aldose 1-epimerase</fullName>
    </submittedName>
</protein>
<accession>A0A1H3LAI9</accession>
<dbReference type="Proteomes" id="UP000198891">
    <property type="component" value="Unassembled WGS sequence"/>
</dbReference>
<dbReference type="Gene3D" id="2.70.98.10">
    <property type="match status" value="1"/>
</dbReference>
<dbReference type="PANTHER" id="PTHR10091:SF0">
    <property type="entry name" value="GALACTOSE MUTAROTASE"/>
    <property type="match status" value="1"/>
</dbReference>
<dbReference type="AlphaFoldDB" id="A0A1H3LAI9"/>
<dbReference type="PANTHER" id="PTHR10091">
    <property type="entry name" value="ALDOSE-1-EPIMERASE"/>
    <property type="match status" value="1"/>
</dbReference>
<dbReference type="SUPFAM" id="SSF74650">
    <property type="entry name" value="Galactose mutarotase-like"/>
    <property type="match status" value="1"/>
</dbReference>
<dbReference type="CDD" id="cd09022">
    <property type="entry name" value="Aldose_epim_Ec_YihR"/>
    <property type="match status" value="1"/>
</dbReference>
<sequence>MAAVRPLSGARIDLEAGDYRASIASIGATLRVLQHRARNLVVPFEVDELRPAYRGATLAPWPNRVVDGRYTFAGVEQQLPLTEPSRHHALHGLVSWLDFAVAERTPESVALVAVIEAQTGYPHRLELRVDYRLDESGLHQTVTARNPGTEPAPFGTGPHPYLVAGPGHVDDWTLSLPADEVLTVTPERLIPIGLSQVAVEDGGAFDFREARAIGDTFIDHAFTTLRRDADGIATVTVTSPEGTGVAMSFGPDCEWVQIHTADTPDPAVSRTGLAVEPMTCPPDAFNSGHDLIVIAPEQSASASWTISAIG</sequence>
<dbReference type="RefSeq" id="WP_245741241.1">
    <property type="nucleotide sequence ID" value="NZ_FNPZ01000001.1"/>
</dbReference>
<gene>
    <name evidence="1" type="ORF">SAMN05216554_0899</name>
</gene>
<dbReference type="EMBL" id="FNPZ01000001">
    <property type="protein sequence ID" value="SDY61453.1"/>
    <property type="molecule type" value="Genomic_DNA"/>
</dbReference>
<dbReference type="Pfam" id="PF01263">
    <property type="entry name" value="Aldose_epim"/>
    <property type="match status" value="1"/>
</dbReference>
<reference evidence="1 2" key="1">
    <citation type="submission" date="2016-10" db="EMBL/GenBank/DDBJ databases">
        <authorList>
            <person name="de Groot N.N."/>
        </authorList>
    </citation>
    <scope>NUCLEOTIDE SEQUENCE [LARGE SCALE GENOMIC DNA]</scope>
    <source>
        <strain evidence="1 2">CGMCC 4.3491</strain>
    </source>
</reference>